<accession>A0A813EP30</accession>
<reference evidence="1" key="1">
    <citation type="submission" date="2021-02" db="EMBL/GenBank/DDBJ databases">
        <authorList>
            <person name="Dougan E. K."/>
            <person name="Rhodes N."/>
            <person name="Thang M."/>
            <person name="Chan C."/>
        </authorList>
    </citation>
    <scope>NUCLEOTIDE SEQUENCE</scope>
</reference>
<dbReference type="AlphaFoldDB" id="A0A813EP30"/>
<gene>
    <name evidence="1" type="ORF">PGLA1383_LOCUS18467</name>
</gene>
<evidence type="ECO:0000313" key="1">
    <source>
        <dbReference type="EMBL" id="CAE8600133.1"/>
    </source>
</evidence>
<name>A0A813EP30_POLGL</name>
<comment type="caution">
    <text evidence="1">The sequence shown here is derived from an EMBL/GenBank/DDBJ whole genome shotgun (WGS) entry which is preliminary data.</text>
</comment>
<keyword evidence="2" id="KW-1185">Reference proteome</keyword>
<evidence type="ECO:0000313" key="2">
    <source>
        <dbReference type="Proteomes" id="UP000654075"/>
    </source>
</evidence>
<proteinExistence type="predicted"/>
<dbReference type="Proteomes" id="UP000654075">
    <property type="component" value="Unassembled WGS sequence"/>
</dbReference>
<sequence>MTRTSRPSGVRHVMPWRQRWTSTRRRTKILQSRTLLKSTGKTEVCLRNSCKI</sequence>
<protein>
    <submittedName>
        <fullName evidence="1">Uncharacterized protein</fullName>
    </submittedName>
</protein>
<organism evidence="1 2">
    <name type="scientific">Polarella glacialis</name>
    <name type="common">Dinoflagellate</name>
    <dbReference type="NCBI Taxonomy" id="89957"/>
    <lineage>
        <taxon>Eukaryota</taxon>
        <taxon>Sar</taxon>
        <taxon>Alveolata</taxon>
        <taxon>Dinophyceae</taxon>
        <taxon>Suessiales</taxon>
        <taxon>Suessiaceae</taxon>
        <taxon>Polarella</taxon>
    </lineage>
</organism>
<dbReference type="EMBL" id="CAJNNV010011863">
    <property type="protein sequence ID" value="CAE8600133.1"/>
    <property type="molecule type" value="Genomic_DNA"/>
</dbReference>